<protein>
    <submittedName>
        <fullName evidence="2">GNAT family N-acetyltransferase</fullName>
        <ecNumber evidence="2">2.3.1.-</ecNumber>
    </submittedName>
</protein>
<dbReference type="Pfam" id="PF00583">
    <property type="entry name" value="Acetyltransf_1"/>
    <property type="match status" value="1"/>
</dbReference>
<dbReference type="SUPFAM" id="SSF55729">
    <property type="entry name" value="Acyl-CoA N-acyltransferases (Nat)"/>
    <property type="match status" value="1"/>
</dbReference>
<reference evidence="3" key="1">
    <citation type="journal article" date="2019" name="Int. J. Syst. Evol. Microbiol.">
        <title>The Global Catalogue of Microorganisms (GCM) 10K type strain sequencing project: providing services to taxonomists for standard genome sequencing and annotation.</title>
        <authorList>
            <consortium name="The Broad Institute Genomics Platform"/>
            <consortium name="The Broad Institute Genome Sequencing Center for Infectious Disease"/>
            <person name="Wu L."/>
            <person name="Ma J."/>
        </authorList>
    </citation>
    <scope>NUCLEOTIDE SEQUENCE [LARGE SCALE GENOMIC DNA]</scope>
    <source>
        <strain evidence="3">DFY41</strain>
    </source>
</reference>
<dbReference type="InterPro" id="IPR016181">
    <property type="entry name" value="Acyl_CoA_acyltransferase"/>
</dbReference>
<keyword evidence="3" id="KW-1185">Reference proteome</keyword>
<dbReference type="EMBL" id="JBHSKD010000009">
    <property type="protein sequence ID" value="MFC5177224.1"/>
    <property type="molecule type" value="Genomic_DNA"/>
</dbReference>
<dbReference type="Gene3D" id="3.40.630.30">
    <property type="match status" value="1"/>
</dbReference>
<organism evidence="2 3">
    <name type="scientific">Nocardioides taihuensis</name>
    <dbReference type="NCBI Taxonomy" id="1835606"/>
    <lineage>
        <taxon>Bacteria</taxon>
        <taxon>Bacillati</taxon>
        <taxon>Actinomycetota</taxon>
        <taxon>Actinomycetes</taxon>
        <taxon>Propionibacteriales</taxon>
        <taxon>Nocardioidaceae</taxon>
        <taxon>Nocardioides</taxon>
    </lineage>
</organism>
<comment type="caution">
    <text evidence="2">The sequence shown here is derived from an EMBL/GenBank/DDBJ whole genome shotgun (WGS) entry which is preliminary data.</text>
</comment>
<evidence type="ECO:0000259" key="1">
    <source>
        <dbReference type="PROSITE" id="PS51186"/>
    </source>
</evidence>
<accession>A0ABW0BIR0</accession>
<evidence type="ECO:0000313" key="2">
    <source>
        <dbReference type="EMBL" id="MFC5177224.1"/>
    </source>
</evidence>
<feature type="domain" description="N-acetyltransferase" evidence="1">
    <location>
        <begin position="1"/>
        <end position="92"/>
    </location>
</feature>
<dbReference type="PROSITE" id="PS51186">
    <property type="entry name" value="GNAT"/>
    <property type="match status" value="1"/>
</dbReference>
<keyword evidence="2" id="KW-0012">Acyltransferase</keyword>
<keyword evidence="2" id="KW-0808">Transferase</keyword>
<dbReference type="EC" id="2.3.1.-" evidence="2"/>
<sequence>MADLAPRDDQRDFVPALAARYLLVDAHHQGRGVGRRVVEMLVERLRADPACELIRMSHHPDNDASRSLFTSLGFVSTGEEEDGELFMALAAQ</sequence>
<evidence type="ECO:0000313" key="3">
    <source>
        <dbReference type="Proteomes" id="UP001596087"/>
    </source>
</evidence>
<dbReference type="RefSeq" id="WP_378590049.1">
    <property type="nucleotide sequence ID" value="NZ_JBHSKD010000009.1"/>
</dbReference>
<dbReference type="Proteomes" id="UP001596087">
    <property type="component" value="Unassembled WGS sequence"/>
</dbReference>
<dbReference type="GO" id="GO:0016746">
    <property type="term" value="F:acyltransferase activity"/>
    <property type="evidence" value="ECO:0007669"/>
    <property type="project" value="UniProtKB-KW"/>
</dbReference>
<proteinExistence type="predicted"/>
<gene>
    <name evidence="2" type="ORF">ACFPGP_11110</name>
</gene>
<dbReference type="InterPro" id="IPR000182">
    <property type="entry name" value="GNAT_dom"/>
</dbReference>
<name>A0ABW0BIR0_9ACTN</name>